<evidence type="ECO:0000313" key="2">
    <source>
        <dbReference type="EMBL" id="BDD01673.1"/>
    </source>
</evidence>
<feature type="chain" id="PRO_5046104311" description="Right handed beta helix domain-containing protein" evidence="1">
    <location>
        <begin position="22"/>
        <end position="506"/>
    </location>
</feature>
<sequence length="506" mass="55539">MKLLFLNLLMILSLVSYQASGQVIKVAAKDATAAEKAAAKYQCNGQKDQVEINNALKEGKTVELSSGNFSCDGTINGGANILQGKGKGTTKIVTTAGTGLKFQGSRSERNKFSATIQKGAKKIDIKKDLSPWVNPGDRVLITSDDMYCGLRQYYRKGESVIVERVEGSSLVLQSGLKDTYTTNIRVYTYNMINNVGVENLTFEVRNSSISLFIENATNVFYKNIDLKDPTEKCWQGFRISHVYGFVYQNLRAEGILHDHSSNNPHGYGFYLSGAEDGELLNCYGYNNKHSFEVSGYGYVPVTRNIVIKDCVADNDWKAGFSTHGAASGIDWINCTVKEGNGGFLIRSDNNRIINPKVSFRSGAYNAPFFIGEYTQQGGTWDKYDGIGGDQLVIENAEVNCNNNSVPYFQFRDPIRTVHISGGTFQGARNGILFGEGKVCDDFDLKDVTFKAGGMKTLFDIHPKSGAPTLHISFENVNICGATDGIDLLKTDQEVNLTMKGVDMGCN</sequence>
<gene>
    <name evidence="2" type="ORF">PEPS_39530</name>
</gene>
<dbReference type="InterPro" id="IPR012334">
    <property type="entry name" value="Pectin_lyas_fold"/>
</dbReference>
<reference evidence="2 3" key="1">
    <citation type="submission" date="2021-12" db="EMBL/GenBank/DDBJ databases">
        <title>Genome sequencing of bacteria with rrn-lacking chromosome and rrn-plasmid.</title>
        <authorList>
            <person name="Anda M."/>
            <person name="Iwasaki W."/>
        </authorList>
    </citation>
    <scope>NUCLEOTIDE SEQUENCE [LARGE SCALE GENOMIC DNA]</scope>
    <source>
        <strain evidence="2 3">NBRC 101262</strain>
        <plasmid evidence="2 3">pPP3</plasmid>
    </source>
</reference>
<organism evidence="2 3">
    <name type="scientific">Persicobacter psychrovividus</name>
    <dbReference type="NCBI Taxonomy" id="387638"/>
    <lineage>
        <taxon>Bacteria</taxon>
        <taxon>Pseudomonadati</taxon>
        <taxon>Bacteroidota</taxon>
        <taxon>Cytophagia</taxon>
        <taxon>Cytophagales</taxon>
        <taxon>Persicobacteraceae</taxon>
        <taxon>Persicobacter</taxon>
    </lineage>
</organism>
<evidence type="ECO:0000313" key="3">
    <source>
        <dbReference type="Proteomes" id="UP001354989"/>
    </source>
</evidence>
<feature type="signal peptide" evidence="1">
    <location>
        <begin position="1"/>
        <end position="21"/>
    </location>
</feature>
<proteinExistence type="predicted"/>
<keyword evidence="3" id="KW-1185">Reference proteome</keyword>
<keyword evidence="2" id="KW-0614">Plasmid</keyword>
<evidence type="ECO:0008006" key="4">
    <source>
        <dbReference type="Google" id="ProtNLM"/>
    </source>
</evidence>
<name>A0ABM7VL06_9BACT</name>
<dbReference type="InterPro" id="IPR011050">
    <property type="entry name" value="Pectin_lyase_fold/virulence"/>
</dbReference>
<dbReference type="SUPFAM" id="SSF51126">
    <property type="entry name" value="Pectin lyase-like"/>
    <property type="match status" value="1"/>
</dbReference>
<dbReference type="RefSeq" id="WP_338398865.1">
    <property type="nucleotide sequence ID" value="NZ_AP025295.1"/>
</dbReference>
<dbReference type="Proteomes" id="UP001354989">
    <property type="component" value="Plasmid pPP3"/>
</dbReference>
<keyword evidence="1" id="KW-0732">Signal</keyword>
<accession>A0ABM7VL06</accession>
<evidence type="ECO:0000256" key="1">
    <source>
        <dbReference type="SAM" id="SignalP"/>
    </source>
</evidence>
<dbReference type="EMBL" id="AP025295">
    <property type="protein sequence ID" value="BDD01673.1"/>
    <property type="molecule type" value="Genomic_DNA"/>
</dbReference>
<dbReference type="Gene3D" id="2.160.20.10">
    <property type="entry name" value="Single-stranded right-handed beta-helix, Pectin lyase-like"/>
    <property type="match status" value="1"/>
</dbReference>
<protein>
    <recommendedName>
        <fullName evidence="4">Right handed beta helix domain-containing protein</fullName>
    </recommendedName>
</protein>
<geneLocation type="plasmid" evidence="2 3">
    <name>pPP3</name>
</geneLocation>